<dbReference type="CDD" id="cd06225">
    <property type="entry name" value="HAMP"/>
    <property type="match status" value="1"/>
</dbReference>
<evidence type="ECO:0000256" key="5">
    <source>
        <dbReference type="ARBA" id="ARBA00029447"/>
    </source>
</evidence>
<evidence type="ECO:0000259" key="10">
    <source>
        <dbReference type="PROSITE" id="PS50885"/>
    </source>
</evidence>
<dbReference type="PANTHER" id="PTHR32089:SF112">
    <property type="entry name" value="LYSOZYME-LIKE PROTEIN-RELATED"/>
    <property type="match status" value="1"/>
</dbReference>
<dbReference type="Gene3D" id="1.10.287.950">
    <property type="entry name" value="Methyl-accepting chemotaxis protein"/>
    <property type="match status" value="1"/>
</dbReference>
<feature type="domain" description="HAMP" evidence="10">
    <location>
        <begin position="221"/>
        <end position="273"/>
    </location>
</feature>
<dbReference type="EMBL" id="FXAE01000047">
    <property type="protein sequence ID" value="SMF54522.1"/>
    <property type="molecule type" value="Genomic_DNA"/>
</dbReference>
<dbReference type="PRINTS" id="PR00260">
    <property type="entry name" value="CHEMTRNSDUCR"/>
</dbReference>
<dbReference type="CDD" id="cd11386">
    <property type="entry name" value="MCP_signal"/>
    <property type="match status" value="1"/>
</dbReference>
<gene>
    <name evidence="11" type="ORF">SAMN02744124_03592</name>
</gene>
<proteinExistence type="inferred from homology"/>
<comment type="subcellular location">
    <subcellularLocation>
        <location evidence="1">Cell membrane</location>
    </subcellularLocation>
</comment>
<keyword evidence="2" id="KW-1003">Cell membrane</keyword>
<comment type="caution">
    <text evidence="11">The sequence shown here is derived from an EMBL/GenBank/DDBJ whole genome shotgun (WGS) entry which is preliminary data.</text>
</comment>
<evidence type="ECO:0000256" key="6">
    <source>
        <dbReference type="PROSITE-ProRule" id="PRU00284"/>
    </source>
</evidence>
<keyword evidence="4 6" id="KW-0807">Transducer</keyword>
<evidence type="ECO:0000256" key="3">
    <source>
        <dbReference type="ARBA" id="ARBA00023136"/>
    </source>
</evidence>
<comment type="similarity">
    <text evidence="5">Belongs to the methyl-accepting chemotaxis (MCP) protein family.</text>
</comment>
<evidence type="ECO:0000313" key="12">
    <source>
        <dbReference type="Proteomes" id="UP000192939"/>
    </source>
</evidence>
<dbReference type="PANTHER" id="PTHR32089">
    <property type="entry name" value="METHYL-ACCEPTING CHEMOTAXIS PROTEIN MCPB"/>
    <property type="match status" value="1"/>
</dbReference>
<dbReference type="Pfam" id="PF00015">
    <property type="entry name" value="MCPsignal"/>
    <property type="match status" value="1"/>
</dbReference>
<feature type="transmembrane region" description="Helical" evidence="8">
    <location>
        <begin position="197"/>
        <end position="219"/>
    </location>
</feature>
<evidence type="ECO:0000256" key="1">
    <source>
        <dbReference type="ARBA" id="ARBA00004236"/>
    </source>
</evidence>
<dbReference type="InterPro" id="IPR003660">
    <property type="entry name" value="HAMP_dom"/>
</dbReference>
<keyword evidence="3 8" id="KW-0472">Membrane</keyword>
<evidence type="ECO:0000256" key="7">
    <source>
        <dbReference type="SAM" id="Coils"/>
    </source>
</evidence>
<evidence type="ECO:0000256" key="4">
    <source>
        <dbReference type="ARBA" id="ARBA00023224"/>
    </source>
</evidence>
<dbReference type="InterPro" id="IPR004090">
    <property type="entry name" value="Chemotax_Me-accpt_rcpt"/>
</dbReference>
<dbReference type="Gene3D" id="6.10.340.10">
    <property type="match status" value="1"/>
</dbReference>
<accession>A0ABY1M1F7</accession>
<dbReference type="PROSITE" id="PS50111">
    <property type="entry name" value="CHEMOTAXIS_TRANSDUC_2"/>
    <property type="match status" value="1"/>
</dbReference>
<dbReference type="InterPro" id="IPR004089">
    <property type="entry name" value="MCPsignal_dom"/>
</dbReference>
<reference evidence="11 12" key="1">
    <citation type="submission" date="2017-04" db="EMBL/GenBank/DDBJ databases">
        <authorList>
            <person name="Varghese N."/>
            <person name="Submissions S."/>
        </authorList>
    </citation>
    <scope>NUCLEOTIDE SEQUENCE [LARGE SCALE GENOMIC DNA]</scope>
    <source>
        <strain evidence="11 12">J12</strain>
    </source>
</reference>
<dbReference type="SMART" id="SM00283">
    <property type="entry name" value="MA"/>
    <property type="match status" value="1"/>
</dbReference>
<keyword evidence="7" id="KW-0175">Coiled coil</keyword>
<feature type="domain" description="Methyl-accepting transducer" evidence="9">
    <location>
        <begin position="292"/>
        <end position="528"/>
    </location>
</feature>
<sequence length="578" mass="63034">MRIHHIFKGETERILVFNVINRSISRRLMSTYAAIIVVSSLLFSVSFYNISMGIIEQNVLPQFDKVLLTSTQDIFKRLDTTQSLQLLSGKDNSRFTVESYLTKSAEEYNLSNAYLLHIQEDGATVLATNENSEMAPGDKLEIQPAMTAAAGGGVQISELYTDKFGSHKTAFIAIPGSKAMLAVGLDATFIDKKKDQILFICIGITLLVIVVGMAAAYFASTRITKPIRKLVMVTEQMAGGDFRHTIEVKGHDEIAQLAGSFQTMTHQLKNMFAAVMQTSQVVVDGSENLSRSVTTFEDLIARSNAATKEIEAGSMTIASAAAENARAMEEISQGVQHIASSSAEVTERIGQAAEEADAGNHLAQTAVTQMQHVEDAANRTLEHIRTLNDRSESISNVVGTITEITKQINILALNAAIEAARAGEHGKGFAVVAEEVRKLAEQSRQAMEEIGENLLSIREESENSVNAMQRASEEIVSGTERVKQAGQAFEQLTKLIQNVNLTIQSVSASTQEVSAGTEEVTASVEESANITAKSLENMEQISSYSQQQLDEMEAHARTVRSLYEQALSLQESIAKFRI</sequence>
<keyword evidence="12" id="KW-1185">Reference proteome</keyword>
<evidence type="ECO:0000256" key="8">
    <source>
        <dbReference type="SAM" id="Phobius"/>
    </source>
</evidence>
<dbReference type="SMART" id="SM00304">
    <property type="entry name" value="HAMP"/>
    <property type="match status" value="1"/>
</dbReference>
<dbReference type="Proteomes" id="UP000192939">
    <property type="component" value="Unassembled WGS sequence"/>
</dbReference>
<evidence type="ECO:0000256" key="2">
    <source>
        <dbReference type="ARBA" id="ARBA00022475"/>
    </source>
</evidence>
<protein>
    <submittedName>
        <fullName evidence="11">Methyl-accepting chemotaxis protein</fullName>
    </submittedName>
</protein>
<evidence type="ECO:0000259" key="9">
    <source>
        <dbReference type="PROSITE" id="PS50111"/>
    </source>
</evidence>
<feature type="coiled-coil region" evidence="7">
    <location>
        <begin position="433"/>
        <end position="460"/>
    </location>
</feature>
<feature type="transmembrane region" description="Helical" evidence="8">
    <location>
        <begin position="32"/>
        <end position="55"/>
    </location>
</feature>
<dbReference type="PROSITE" id="PS50885">
    <property type="entry name" value="HAMP"/>
    <property type="match status" value="1"/>
</dbReference>
<keyword evidence="8" id="KW-0812">Transmembrane</keyword>
<dbReference type="Pfam" id="PF00672">
    <property type="entry name" value="HAMP"/>
    <property type="match status" value="1"/>
</dbReference>
<dbReference type="SUPFAM" id="SSF58104">
    <property type="entry name" value="Methyl-accepting chemotaxis protein (MCP) signaling domain"/>
    <property type="match status" value="1"/>
</dbReference>
<organism evidence="11 12">
    <name type="scientific">Paenibacillus barengoltzii J12</name>
    <dbReference type="NCBI Taxonomy" id="935846"/>
    <lineage>
        <taxon>Bacteria</taxon>
        <taxon>Bacillati</taxon>
        <taxon>Bacillota</taxon>
        <taxon>Bacilli</taxon>
        <taxon>Bacillales</taxon>
        <taxon>Paenibacillaceae</taxon>
        <taxon>Paenibacillus</taxon>
    </lineage>
</organism>
<keyword evidence="8" id="KW-1133">Transmembrane helix</keyword>
<name>A0ABY1M1F7_9BACL</name>
<evidence type="ECO:0000313" key="11">
    <source>
        <dbReference type="EMBL" id="SMF54522.1"/>
    </source>
</evidence>